<comment type="similarity">
    <text evidence="2">Belongs to the CsoR family.</text>
</comment>
<evidence type="ECO:0000313" key="11">
    <source>
        <dbReference type="Proteomes" id="UP000094224"/>
    </source>
</evidence>
<dbReference type="PANTHER" id="PTHR33677:SF3">
    <property type="entry name" value="COPPER-SENSING TRANSCRIPTIONAL REPRESSOR RICR"/>
    <property type="match status" value="1"/>
</dbReference>
<dbReference type="STRING" id="243061.AWC25_05990"/>
<name>A0A1E3SQ85_9MYCO</name>
<evidence type="ECO:0000256" key="7">
    <source>
        <dbReference type="ARBA" id="ARBA00023015"/>
    </source>
</evidence>
<dbReference type="GO" id="GO:0046872">
    <property type="term" value="F:metal ion binding"/>
    <property type="evidence" value="ECO:0007669"/>
    <property type="project" value="UniProtKB-KW"/>
</dbReference>
<comment type="caution">
    <text evidence="10">The sequence shown here is derived from an EMBL/GenBank/DDBJ whole genome shotgun (WGS) entry which is preliminary data.</text>
</comment>
<accession>A0A1E3SQ85</accession>
<dbReference type="GO" id="GO:0000976">
    <property type="term" value="F:transcription cis-regulatory region binding"/>
    <property type="evidence" value="ECO:0007669"/>
    <property type="project" value="UniProtKB-ARBA"/>
</dbReference>
<dbReference type="Gene3D" id="1.20.58.1000">
    <property type="entry name" value="Metal-sensitive repressor, helix protomer"/>
    <property type="match status" value="1"/>
</dbReference>
<keyword evidence="5" id="KW-0479">Metal-binding</keyword>
<keyword evidence="8" id="KW-0238">DNA-binding</keyword>
<evidence type="ECO:0000256" key="5">
    <source>
        <dbReference type="ARBA" id="ARBA00022723"/>
    </source>
</evidence>
<evidence type="ECO:0000256" key="2">
    <source>
        <dbReference type="ARBA" id="ARBA00005428"/>
    </source>
</evidence>
<keyword evidence="7" id="KW-0805">Transcription regulation</keyword>
<dbReference type="GO" id="GO:0005737">
    <property type="term" value="C:cytoplasm"/>
    <property type="evidence" value="ECO:0007669"/>
    <property type="project" value="UniProtKB-SubCell"/>
</dbReference>
<gene>
    <name evidence="10" type="ORF">BHQ21_18015</name>
</gene>
<dbReference type="RefSeq" id="WP_069401705.1">
    <property type="nucleotide sequence ID" value="NZ_MIHC01000033.1"/>
</dbReference>
<dbReference type="CDD" id="cd10148">
    <property type="entry name" value="CsoR-like_DUF156"/>
    <property type="match status" value="1"/>
</dbReference>
<dbReference type="GO" id="GO:0001217">
    <property type="term" value="F:DNA-binding transcription repressor activity"/>
    <property type="evidence" value="ECO:0007669"/>
    <property type="project" value="UniProtKB-ARBA"/>
</dbReference>
<evidence type="ECO:0000256" key="9">
    <source>
        <dbReference type="ARBA" id="ARBA00023163"/>
    </source>
</evidence>
<dbReference type="GO" id="GO:0032993">
    <property type="term" value="C:protein-DNA complex"/>
    <property type="evidence" value="ECO:0007669"/>
    <property type="project" value="UniProtKB-ARBA"/>
</dbReference>
<dbReference type="PANTHER" id="PTHR33677">
    <property type="entry name" value="TRANSCRIPTIONAL REPRESSOR FRMR-RELATED"/>
    <property type="match status" value="1"/>
</dbReference>
<evidence type="ECO:0000256" key="1">
    <source>
        <dbReference type="ARBA" id="ARBA00004496"/>
    </source>
</evidence>
<keyword evidence="11" id="KW-1185">Reference proteome</keyword>
<dbReference type="Pfam" id="PF02583">
    <property type="entry name" value="Trns_repr_metal"/>
    <property type="match status" value="1"/>
</dbReference>
<keyword evidence="9" id="KW-0804">Transcription</keyword>
<dbReference type="InterPro" id="IPR038390">
    <property type="entry name" value="Metal_Tscrpt_repr_sf"/>
</dbReference>
<dbReference type="InterPro" id="IPR003735">
    <property type="entry name" value="Metal_Tscrpt_repr"/>
</dbReference>
<dbReference type="AlphaFoldDB" id="A0A1E3SQ85"/>
<keyword evidence="6" id="KW-0186">Copper</keyword>
<protein>
    <submittedName>
        <fullName evidence="10">CopY family transcriptional regulator</fullName>
    </submittedName>
</protein>
<organism evidence="10 11">
    <name type="scientific">Mycobacterium sherrisii</name>
    <dbReference type="NCBI Taxonomy" id="243061"/>
    <lineage>
        <taxon>Bacteria</taxon>
        <taxon>Bacillati</taxon>
        <taxon>Actinomycetota</taxon>
        <taxon>Actinomycetes</taxon>
        <taxon>Mycobacteriales</taxon>
        <taxon>Mycobacteriaceae</taxon>
        <taxon>Mycobacterium</taxon>
        <taxon>Mycobacterium simiae complex</taxon>
    </lineage>
</organism>
<keyword evidence="3" id="KW-0963">Cytoplasm</keyword>
<evidence type="ECO:0000313" key="10">
    <source>
        <dbReference type="EMBL" id="ODR04327.1"/>
    </source>
</evidence>
<evidence type="ECO:0000256" key="3">
    <source>
        <dbReference type="ARBA" id="ARBA00022490"/>
    </source>
</evidence>
<dbReference type="EMBL" id="MIHC01000033">
    <property type="protein sequence ID" value="ODR04327.1"/>
    <property type="molecule type" value="Genomic_DNA"/>
</dbReference>
<reference evidence="11" key="1">
    <citation type="submission" date="2016-09" db="EMBL/GenBank/DDBJ databases">
        <authorList>
            <person name="Greninger A.L."/>
            <person name="Jerome K.R."/>
            <person name="Mcnair B."/>
            <person name="Wallis C."/>
            <person name="Fang F."/>
        </authorList>
    </citation>
    <scope>NUCLEOTIDE SEQUENCE [LARGE SCALE GENOMIC DNA]</scope>
    <source>
        <strain evidence="11">BC1_M4</strain>
    </source>
</reference>
<dbReference type="Proteomes" id="UP000094224">
    <property type="component" value="Unassembled WGS sequence"/>
</dbReference>
<evidence type="ECO:0000256" key="6">
    <source>
        <dbReference type="ARBA" id="ARBA00023008"/>
    </source>
</evidence>
<dbReference type="FunFam" id="1.20.58.1000:FF:000003">
    <property type="entry name" value="CopY family transcriptional regulator"/>
    <property type="match status" value="1"/>
</dbReference>
<sequence length="96" mass="10432">MTSPYGYSQQKDSYAKRLRRIEGQVRGIARMIDEDKYCIDILTQISAVNSALRSVALNLLDEHLGHCVTHAVAEGGSDAGEKLAEASAAIARLVRS</sequence>
<keyword evidence="4" id="KW-0678">Repressor</keyword>
<proteinExistence type="inferred from homology"/>
<evidence type="ECO:0000256" key="4">
    <source>
        <dbReference type="ARBA" id="ARBA00022491"/>
    </source>
</evidence>
<evidence type="ECO:0000256" key="8">
    <source>
        <dbReference type="ARBA" id="ARBA00023125"/>
    </source>
</evidence>
<comment type="subcellular location">
    <subcellularLocation>
        <location evidence="1">Cytoplasm</location>
    </subcellularLocation>
</comment>